<dbReference type="InterPro" id="IPR036397">
    <property type="entry name" value="RNaseH_sf"/>
</dbReference>
<proteinExistence type="predicted"/>
<keyword evidence="1" id="KW-0233">DNA recombination</keyword>
<dbReference type="Proteomes" id="UP001231362">
    <property type="component" value="Unassembled WGS sequence"/>
</dbReference>
<organism evidence="3 4">
    <name type="scientific">Anoxybacillus andreesenii</name>
    <dbReference type="NCBI Taxonomy" id="1325932"/>
    <lineage>
        <taxon>Bacteria</taxon>
        <taxon>Bacillati</taxon>
        <taxon>Bacillota</taxon>
        <taxon>Bacilli</taxon>
        <taxon>Bacillales</taxon>
        <taxon>Anoxybacillaceae</taxon>
        <taxon>Anoxybacillus</taxon>
    </lineage>
</organism>
<evidence type="ECO:0000259" key="2">
    <source>
        <dbReference type="PROSITE" id="PS50994"/>
    </source>
</evidence>
<name>A0ABT9VAR7_9BACL</name>
<accession>A0ABT9VAR7</accession>
<dbReference type="EMBL" id="JAUSTU010000074">
    <property type="protein sequence ID" value="MDQ0158048.1"/>
    <property type="molecule type" value="Genomic_DNA"/>
</dbReference>
<sequence>MAQSHSTTEKRSFKHLTAYDRGMIAALRTEGKSMQAIAEAVGCHKSTISRELKRGTVPQRKSNGKLIEVYFPDTGQLIYERNRKACGRKIKLDEASGFISFAEHKILEEDWSPDAVCGWARRESHFEGTRVCTKTLYNYIDMGLIGVKNIDLPMKVRLNTRKKRTRKNKRVLGRSIEERPVEVADRQEFGHWEIDTVIGKKSNDQALLTLTERKTREEIILRADAKDAPSVNELLSGLKEVYGPLFPKVFKTITSDNGSEFSELATSVEKDGTDIYFTHPYTSCERGTNERHNGLIRRFIPKGRAISLVADETISYIQNWCNHLPRKILGYKTPEECFKEELVRLVG</sequence>
<dbReference type="Pfam" id="PF13936">
    <property type="entry name" value="HTH_38"/>
    <property type="match status" value="1"/>
</dbReference>
<dbReference type="InterPro" id="IPR053392">
    <property type="entry name" value="Transposase_IS30-like"/>
</dbReference>
<dbReference type="PANTHER" id="PTHR10948">
    <property type="entry name" value="TRANSPOSASE"/>
    <property type="match status" value="1"/>
</dbReference>
<comment type="caution">
    <text evidence="3">The sequence shown here is derived from an EMBL/GenBank/DDBJ whole genome shotgun (WGS) entry which is preliminary data.</text>
</comment>
<keyword evidence="4" id="KW-1185">Reference proteome</keyword>
<dbReference type="PROSITE" id="PS50994">
    <property type="entry name" value="INTEGRASE"/>
    <property type="match status" value="1"/>
</dbReference>
<evidence type="ECO:0000256" key="1">
    <source>
        <dbReference type="ARBA" id="ARBA00023172"/>
    </source>
</evidence>
<evidence type="ECO:0000313" key="4">
    <source>
        <dbReference type="Proteomes" id="UP001231362"/>
    </source>
</evidence>
<feature type="domain" description="Integrase catalytic" evidence="2">
    <location>
        <begin position="176"/>
        <end position="342"/>
    </location>
</feature>
<dbReference type="Gene3D" id="3.30.420.10">
    <property type="entry name" value="Ribonuclease H-like superfamily/Ribonuclease H"/>
    <property type="match status" value="1"/>
</dbReference>
<protein>
    <submittedName>
        <fullName evidence="3">IS30 family transposase</fullName>
    </submittedName>
</protein>
<dbReference type="NCBIfam" id="NF033563">
    <property type="entry name" value="transpos_IS30"/>
    <property type="match status" value="1"/>
</dbReference>
<evidence type="ECO:0000313" key="3">
    <source>
        <dbReference type="EMBL" id="MDQ0158048.1"/>
    </source>
</evidence>
<gene>
    <name evidence="3" type="ORF">J2S07_004439</name>
</gene>
<dbReference type="InterPro" id="IPR012337">
    <property type="entry name" value="RNaseH-like_sf"/>
</dbReference>
<dbReference type="InterPro" id="IPR025246">
    <property type="entry name" value="IS30-like_HTH"/>
</dbReference>
<dbReference type="SUPFAM" id="SSF53098">
    <property type="entry name" value="Ribonuclease H-like"/>
    <property type="match status" value="1"/>
</dbReference>
<dbReference type="InterPro" id="IPR001584">
    <property type="entry name" value="Integrase_cat-core"/>
</dbReference>
<dbReference type="Gene3D" id="1.10.10.60">
    <property type="entry name" value="Homeodomain-like"/>
    <property type="match status" value="1"/>
</dbReference>
<dbReference type="PANTHER" id="PTHR10948:SF23">
    <property type="entry name" value="TRANSPOSASE INSI FOR INSERTION SEQUENCE ELEMENT IS30A-RELATED"/>
    <property type="match status" value="1"/>
</dbReference>
<dbReference type="InterPro" id="IPR051917">
    <property type="entry name" value="Transposase-Integrase"/>
</dbReference>
<dbReference type="RefSeq" id="WP_307152465.1">
    <property type="nucleotide sequence ID" value="NZ_JAUSTU010000074.1"/>
</dbReference>
<reference evidence="3 4" key="1">
    <citation type="submission" date="2023-07" db="EMBL/GenBank/DDBJ databases">
        <title>Genomic Encyclopedia of Type Strains, Phase IV (KMG-IV): sequencing the most valuable type-strain genomes for metagenomic binning, comparative biology and taxonomic classification.</title>
        <authorList>
            <person name="Goeker M."/>
        </authorList>
    </citation>
    <scope>NUCLEOTIDE SEQUENCE [LARGE SCALE GENOMIC DNA]</scope>
    <source>
        <strain evidence="3 4">DSM 23948</strain>
    </source>
</reference>